<dbReference type="AlphaFoldDB" id="A0A7R9FTS5"/>
<evidence type="ECO:0000313" key="1">
    <source>
        <dbReference type="EMBL" id="CAD7254289.1"/>
    </source>
</evidence>
<dbReference type="EMBL" id="LR908329">
    <property type="protein sequence ID" value="CAD7254289.1"/>
    <property type="molecule type" value="Genomic_DNA"/>
</dbReference>
<organism evidence="1">
    <name type="scientific">Darwinula stevensoni</name>
    <dbReference type="NCBI Taxonomy" id="69355"/>
    <lineage>
        <taxon>Eukaryota</taxon>
        <taxon>Metazoa</taxon>
        <taxon>Ecdysozoa</taxon>
        <taxon>Arthropoda</taxon>
        <taxon>Crustacea</taxon>
        <taxon>Oligostraca</taxon>
        <taxon>Ostracoda</taxon>
        <taxon>Podocopa</taxon>
        <taxon>Podocopida</taxon>
        <taxon>Darwinulocopina</taxon>
        <taxon>Darwinuloidea</taxon>
        <taxon>Darwinulidae</taxon>
        <taxon>Darwinula</taxon>
    </lineage>
</organism>
<reference evidence="1" key="1">
    <citation type="submission" date="2020-11" db="EMBL/GenBank/DDBJ databases">
        <authorList>
            <person name="Tran Van P."/>
        </authorList>
    </citation>
    <scope>NUCLEOTIDE SEQUENCE</scope>
</reference>
<sequence>MAEQFGLPFLGELPLVQSIREGGDMGIPAVIDEDSVARLKFLELARNVAQNVSIRNA</sequence>
<gene>
    <name evidence="1" type="ORF">DSTB1V02_LOCUS14035</name>
</gene>
<feature type="non-terminal residue" evidence="1">
    <location>
        <position position="57"/>
    </location>
</feature>
<accession>A0A7R9FTS5</accession>
<dbReference type="InterPro" id="IPR027417">
    <property type="entry name" value="P-loop_NTPase"/>
</dbReference>
<proteinExistence type="predicted"/>
<evidence type="ECO:0000313" key="2">
    <source>
        <dbReference type="Proteomes" id="UP000677054"/>
    </source>
</evidence>
<keyword evidence="2" id="KW-1185">Reference proteome</keyword>
<dbReference type="Gene3D" id="3.40.50.300">
    <property type="entry name" value="P-loop containing nucleotide triphosphate hydrolases"/>
    <property type="match status" value="1"/>
</dbReference>
<dbReference type="EMBL" id="CAJPEV010008811">
    <property type="protein sequence ID" value="CAG0905429.1"/>
    <property type="molecule type" value="Genomic_DNA"/>
</dbReference>
<protein>
    <submittedName>
        <fullName evidence="1">Uncharacterized protein</fullName>
    </submittedName>
</protein>
<dbReference type="OrthoDB" id="1741334at2759"/>
<dbReference type="Proteomes" id="UP000677054">
    <property type="component" value="Unassembled WGS sequence"/>
</dbReference>
<name>A0A7R9FTS5_9CRUS</name>